<dbReference type="GO" id="GO:0003723">
    <property type="term" value="F:RNA binding"/>
    <property type="evidence" value="ECO:0007669"/>
    <property type="project" value="UniProtKB-UniRule"/>
</dbReference>
<dbReference type="Pfam" id="PF10075">
    <property type="entry name" value="CSN8_PSD8_EIF3K"/>
    <property type="match status" value="1"/>
</dbReference>
<dbReference type="EMBL" id="LGRX02033625">
    <property type="protein sequence ID" value="KAK3240503.1"/>
    <property type="molecule type" value="Genomic_DNA"/>
</dbReference>
<name>A0AAE0ETN7_9CHLO</name>
<dbReference type="GO" id="GO:0003743">
    <property type="term" value="F:translation initiation factor activity"/>
    <property type="evidence" value="ECO:0007669"/>
    <property type="project" value="UniProtKB-UniRule"/>
</dbReference>
<comment type="function">
    <text evidence="4">Component of the eukaryotic translation initiation factor 3 (eIF-3) complex, which is involved in protein synthesis of a specialized repertoire of mRNAs and, together with other initiation factors, stimulates binding of mRNA and methionyl-tRNAi to the 40S ribosome. The eIF-3 complex specifically targets and initiates translation of a subset of mRNAs involved in cell proliferation.</text>
</comment>
<dbReference type="AlphaFoldDB" id="A0AAE0ETN7"/>
<dbReference type="GO" id="GO:0043022">
    <property type="term" value="F:ribosome binding"/>
    <property type="evidence" value="ECO:0007669"/>
    <property type="project" value="InterPro"/>
</dbReference>
<sequence>MEQIITCGADRYNPELLPKLEAHVEEQVQSQTYNLEANLCLLRLYQFYPERGNARVLSQVLLKGLMQLPNPDCDLYLHLVPERVQQEEPFSTILNLASMLNGARFREFWQAYGPAAEMLDSVPGFKEGVRSYIMHVVGSTYQNVPSNVIEEVMGLASAEVPAFIASQPGLTVNGDLLQLPANEDNHPVAKNSVESISFHQIVPCLALGLS</sequence>
<dbReference type="GO" id="GO:0001732">
    <property type="term" value="P:formation of cytoplasmic translation initiation complex"/>
    <property type="evidence" value="ECO:0007669"/>
    <property type="project" value="UniProtKB-UniRule"/>
</dbReference>
<dbReference type="PANTHER" id="PTHR13022">
    <property type="entry name" value="EUKARYOTIC TRANSLATION INITIATION FACTOR 3 SUBUNIT 11"/>
    <property type="match status" value="1"/>
</dbReference>
<reference evidence="6 7" key="1">
    <citation type="journal article" date="2015" name="Genome Biol. Evol.">
        <title>Comparative Genomics of a Bacterivorous Green Alga Reveals Evolutionary Causalities and Consequences of Phago-Mixotrophic Mode of Nutrition.</title>
        <authorList>
            <person name="Burns J.A."/>
            <person name="Paasch A."/>
            <person name="Narechania A."/>
            <person name="Kim E."/>
        </authorList>
    </citation>
    <scope>NUCLEOTIDE SEQUENCE [LARGE SCALE GENOMIC DNA]</scope>
    <source>
        <strain evidence="6 7">PLY_AMNH</strain>
    </source>
</reference>
<evidence type="ECO:0000256" key="1">
    <source>
        <dbReference type="ARBA" id="ARBA00022490"/>
    </source>
</evidence>
<dbReference type="InterPro" id="IPR016020">
    <property type="entry name" value="Transl_init_fac_sub12_N_euk"/>
</dbReference>
<dbReference type="InterPro" id="IPR009374">
    <property type="entry name" value="eIF3k"/>
</dbReference>
<dbReference type="Gene3D" id="1.10.10.10">
    <property type="entry name" value="Winged helix-like DNA-binding domain superfamily/Winged helix DNA-binding domain"/>
    <property type="match status" value="1"/>
</dbReference>
<dbReference type="InterPro" id="IPR033464">
    <property type="entry name" value="CSN8_PSD8_EIF3K"/>
</dbReference>
<keyword evidence="1 4" id="KW-0963">Cytoplasm</keyword>
<dbReference type="PROSITE" id="PS50250">
    <property type="entry name" value="PCI"/>
    <property type="match status" value="1"/>
</dbReference>
<dbReference type="PANTHER" id="PTHR13022:SF0">
    <property type="entry name" value="EUKARYOTIC TRANSLATION INITIATION FACTOR 3 SUBUNIT K"/>
    <property type="match status" value="1"/>
</dbReference>
<dbReference type="Gene3D" id="1.25.40.250">
    <property type="entry name" value="ARM repeat, domain 1"/>
    <property type="match status" value="1"/>
</dbReference>
<accession>A0AAE0ETN7</accession>
<dbReference type="InterPro" id="IPR000717">
    <property type="entry name" value="PCI_dom"/>
</dbReference>
<keyword evidence="7" id="KW-1185">Reference proteome</keyword>
<dbReference type="GO" id="GO:0033290">
    <property type="term" value="C:eukaryotic 48S preinitiation complex"/>
    <property type="evidence" value="ECO:0007669"/>
    <property type="project" value="UniProtKB-UniRule"/>
</dbReference>
<keyword evidence="3 4" id="KW-0648">Protein biosynthesis</keyword>
<evidence type="ECO:0000313" key="7">
    <source>
        <dbReference type="Proteomes" id="UP001190700"/>
    </source>
</evidence>
<comment type="caution">
    <text evidence="6">The sequence shown here is derived from an EMBL/GenBank/DDBJ whole genome shotgun (WGS) entry which is preliminary data.</text>
</comment>
<evidence type="ECO:0000259" key="5">
    <source>
        <dbReference type="PROSITE" id="PS50250"/>
    </source>
</evidence>
<dbReference type="SUPFAM" id="SSF46785">
    <property type="entry name" value="Winged helix' DNA-binding domain"/>
    <property type="match status" value="1"/>
</dbReference>
<dbReference type="GO" id="GO:0005852">
    <property type="term" value="C:eukaryotic translation initiation factor 3 complex"/>
    <property type="evidence" value="ECO:0007669"/>
    <property type="project" value="UniProtKB-UniRule"/>
</dbReference>
<comment type="similarity">
    <text evidence="4">Belongs to the eIF-3 subunit K family.</text>
</comment>
<dbReference type="InterPro" id="IPR016024">
    <property type="entry name" value="ARM-type_fold"/>
</dbReference>
<proteinExistence type="inferred from homology"/>
<dbReference type="Proteomes" id="UP001190700">
    <property type="component" value="Unassembled WGS sequence"/>
</dbReference>
<protein>
    <recommendedName>
        <fullName evidence="4">Eukaryotic translation initiation factor 3 subunit K</fullName>
        <shortName evidence="4">eIF3k</shortName>
    </recommendedName>
    <alternativeName>
        <fullName evidence="4">eIF-3 p25</fullName>
    </alternativeName>
</protein>
<evidence type="ECO:0000256" key="2">
    <source>
        <dbReference type="ARBA" id="ARBA00022540"/>
    </source>
</evidence>
<dbReference type="InterPro" id="IPR036388">
    <property type="entry name" value="WH-like_DNA-bd_sf"/>
</dbReference>
<organism evidence="6 7">
    <name type="scientific">Cymbomonas tetramitiformis</name>
    <dbReference type="NCBI Taxonomy" id="36881"/>
    <lineage>
        <taxon>Eukaryota</taxon>
        <taxon>Viridiplantae</taxon>
        <taxon>Chlorophyta</taxon>
        <taxon>Pyramimonadophyceae</taxon>
        <taxon>Pyramimonadales</taxon>
        <taxon>Pyramimonadaceae</taxon>
        <taxon>Cymbomonas</taxon>
    </lineage>
</organism>
<dbReference type="SUPFAM" id="SSF48371">
    <property type="entry name" value="ARM repeat"/>
    <property type="match status" value="1"/>
</dbReference>
<feature type="domain" description="PCI" evidence="5">
    <location>
        <begin position="33"/>
        <end position="195"/>
    </location>
</feature>
<dbReference type="HAMAP" id="MF_03010">
    <property type="entry name" value="eIF3k"/>
    <property type="match status" value="1"/>
</dbReference>
<comment type="subunit">
    <text evidence="4">Component of the eukaryotic translation initiation factor 3 (eIF-3) complex.</text>
</comment>
<gene>
    <name evidence="6" type="ORF">CYMTET_49661</name>
</gene>
<keyword evidence="2 4" id="KW-0396">Initiation factor</keyword>
<dbReference type="GO" id="GO:0006446">
    <property type="term" value="P:regulation of translational initiation"/>
    <property type="evidence" value="ECO:0007669"/>
    <property type="project" value="InterPro"/>
</dbReference>
<evidence type="ECO:0000313" key="6">
    <source>
        <dbReference type="EMBL" id="KAK3240503.1"/>
    </source>
</evidence>
<comment type="subcellular location">
    <subcellularLocation>
        <location evidence="4">Cytoplasm</location>
    </subcellularLocation>
</comment>
<dbReference type="InterPro" id="IPR036390">
    <property type="entry name" value="WH_DNA-bd_sf"/>
</dbReference>
<evidence type="ECO:0000256" key="3">
    <source>
        <dbReference type="ARBA" id="ARBA00022917"/>
    </source>
</evidence>
<dbReference type="GO" id="GO:0016282">
    <property type="term" value="C:eukaryotic 43S preinitiation complex"/>
    <property type="evidence" value="ECO:0007669"/>
    <property type="project" value="UniProtKB-UniRule"/>
</dbReference>
<evidence type="ECO:0000256" key="4">
    <source>
        <dbReference type="HAMAP-Rule" id="MF_03010"/>
    </source>
</evidence>